<feature type="transmembrane region" description="Helical" evidence="7">
    <location>
        <begin position="388"/>
        <end position="408"/>
    </location>
</feature>
<evidence type="ECO:0000256" key="3">
    <source>
        <dbReference type="ARBA" id="ARBA00022989"/>
    </source>
</evidence>
<keyword evidence="10" id="KW-1185">Reference proteome</keyword>
<evidence type="ECO:0000256" key="4">
    <source>
        <dbReference type="ARBA" id="ARBA00023136"/>
    </source>
</evidence>
<evidence type="ECO:0000256" key="7">
    <source>
        <dbReference type="SAM" id="Phobius"/>
    </source>
</evidence>
<evidence type="ECO:0000313" key="10">
    <source>
        <dbReference type="Proteomes" id="UP001597023"/>
    </source>
</evidence>
<evidence type="ECO:0000259" key="8">
    <source>
        <dbReference type="PROSITE" id="PS50850"/>
    </source>
</evidence>
<feature type="transmembrane region" description="Helical" evidence="7">
    <location>
        <begin position="358"/>
        <end position="376"/>
    </location>
</feature>
<keyword evidence="3 7" id="KW-1133">Transmembrane helix</keyword>
<keyword evidence="2 7" id="KW-0812">Transmembrane</keyword>
<feature type="transmembrane region" description="Helical" evidence="7">
    <location>
        <begin position="296"/>
        <end position="317"/>
    </location>
</feature>
<reference evidence="10" key="1">
    <citation type="journal article" date="2019" name="Int. J. Syst. Evol. Microbiol.">
        <title>The Global Catalogue of Microorganisms (GCM) 10K type strain sequencing project: providing services to taxonomists for standard genome sequencing and annotation.</title>
        <authorList>
            <consortium name="The Broad Institute Genomics Platform"/>
            <consortium name="The Broad Institute Genome Sequencing Center for Infectious Disease"/>
            <person name="Wu L."/>
            <person name="Ma J."/>
        </authorList>
    </citation>
    <scope>NUCLEOTIDE SEQUENCE [LARGE SCALE GENOMIC DNA]</scope>
    <source>
        <strain evidence="10">CGMCC 4.7400</strain>
    </source>
</reference>
<dbReference type="Pfam" id="PF07690">
    <property type="entry name" value="MFS_1"/>
    <property type="match status" value="1"/>
</dbReference>
<keyword evidence="5" id="KW-0046">Antibiotic resistance</keyword>
<accession>A0ABW2WJQ1</accession>
<feature type="transmembrane region" description="Helical" evidence="7">
    <location>
        <begin position="39"/>
        <end position="61"/>
    </location>
</feature>
<dbReference type="InterPro" id="IPR011701">
    <property type="entry name" value="MFS"/>
</dbReference>
<comment type="caution">
    <text evidence="9">The sequence shown here is derived from an EMBL/GenBank/DDBJ whole genome shotgun (WGS) entry which is preliminary data.</text>
</comment>
<feature type="domain" description="Major facilitator superfamily (MFS) profile" evidence="8">
    <location>
        <begin position="39"/>
        <end position="520"/>
    </location>
</feature>
<dbReference type="SUPFAM" id="SSF103473">
    <property type="entry name" value="MFS general substrate transporter"/>
    <property type="match status" value="1"/>
</dbReference>
<feature type="transmembrane region" description="Helical" evidence="7">
    <location>
        <begin position="492"/>
        <end position="516"/>
    </location>
</feature>
<evidence type="ECO:0000313" key="9">
    <source>
        <dbReference type="EMBL" id="MFD0319344.1"/>
    </source>
</evidence>
<feature type="transmembrane region" description="Helical" evidence="7">
    <location>
        <begin position="104"/>
        <end position="124"/>
    </location>
</feature>
<evidence type="ECO:0000256" key="6">
    <source>
        <dbReference type="SAM" id="MobiDB-lite"/>
    </source>
</evidence>
<dbReference type="PANTHER" id="PTHR42718">
    <property type="entry name" value="MAJOR FACILITATOR SUPERFAMILY MULTIDRUG TRANSPORTER MFSC"/>
    <property type="match status" value="1"/>
</dbReference>
<name>A0ABW2WJQ1_9ACTN</name>
<dbReference type="Proteomes" id="UP001597023">
    <property type="component" value="Unassembled WGS sequence"/>
</dbReference>
<feature type="transmembrane region" description="Helical" evidence="7">
    <location>
        <begin position="194"/>
        <end position="214"/>
    </location>
</feature>
<evidence type="ECO:0000256" key="2">
    <source>
        <dbReference type="ARBA" id="ARBA00022692"/>
    </source>
</evidence>
<organism evidence="9 10">
    <name type="scientific">Streptomyces flavalbus</name>
    <dbReference type="NCBI Taxonomy" id="2665155"/>
    <lineage>
        <taxon>Bacteria</taxon>
        <taxon>Bacillati</taxon>
        <taxon>Actinomycetota</taxon>
        <taxon>Actinomycetes</taxon>
        <taxon>Kitasatosporales</taxon>
        <taxon>Streptomycetaceae</taxon>
        <taxon>Streptomyces</taxon>
    </lineage>
</organism>
<dbReference type="RefSeq" id="WP_381617833.1">
    <property type="nucleotide sequence ID" value="NZ_JBHTEB010000001.1"/>
</dbReference>
<dbReference type="PROSITE" id="PS50850">
    <property type="entry name" value="MFS"/>
    <property type="match status" value="1"/>
</dbReference>
<comment type="subcellular location">
    <subcellularLocation>
        <location evidence="1">Cell membrane</location>
        <topology evidence="1">Multi-pass membrane protein</topology>
    </subcellularLocation>
</comment>
<evidence type="ECO:0000256" key="5">
    <source>
        <dbReference type="ARBA" id="ARBA00023251"/>
    </source>
</evidence>
<feature type="transmembrane region" description="Helical" evidence="7">
    <location>
        <begin position="329"/>
        <end position="346"/>
    </location>
</feature>
<dbReference type="CDD" id="cd17321">
    <property type="entry name" value="MFS_MMR_MDR_like"/>
    <property type="match status" value="1"/>
</dbReference>
<dbReference type="EMBL" id="JBHTEB010000001">
    <property type="protein sequence ID" value="MFD0319344.1"/>
    <property type="molecule type" value="Genomic_DNA"/>
</dbReference>
<protein>
    <submittedName>
        <fullName evidence="9">MFS transporter</fullName>
    </submittedName>
</protein>
<feature type="transmembrane region" description="Helical" evidence="7">
    <location>
        <begin position="81"/>
        <end position="97"/>
    </location>
</feature>
<feature type="transmembrane region" description="Helical" evidence="7">
    <location>
        <begin position="164"/>
        <end position="188"/>
    </location>
</feature>
<dbReference type="PANTHER" id="PTHR42718:SF42">
    <property type="entry name" value="EXPORT PROTEIN"/>
    <property type="match status" value="1"/>
</dbReference>
<dbReference type="Gene3D" id="1.20.1720.10">
    <property type="entry name" value="Multidrug resistance protein D"/>
    <property type="match status" value="1"/>
</dbReference>
<evidence type="ECO:0000256" key="1">
    <source>
        <dbReference type="ARBA" id="ARBA00004651"/>
    </source>
</evidence>
<feature type="transmembrane region" description="Helical" evidence="7">
    <location>
        <begin position="226"/>
        <end position="244"/>
    </location>
</feature>
<gene>
    <name evidence="9" type="ORF">ACFQZ6_35050</name>
</gene>
<feature type="transmembrane region" description="Helical" evidence="7">
    <location>
        <begin position="256"/>
        <end position="275"/>
    </location>
</feature>
<proteinExistence type="predicted"/>
<feature type="transmembrane region" description="Helical" evidence="7">
    <location>
        <begin position="130"/>
        <end position="155"/>
    </location>
</feature>
<feature type="transmembrane region" description="Helical" evidence="7">
    <location>
        <begin position="429"/>
        <end position="446"/>
    </location>
</feature>
<feature type="region of interest" description="Disordered" evidence="6">
    <location>
        <begin position="1"/>
        <end position="32"/>
    </location>
</feature>
<keyword evidence="4 7" id="KW-0472">Membrane</keyword>
<dbReference type="InterPro" id="IPR020846">
    <property type="entry name" value="MFS_dom"/>
</dbReference>
<dbReference type="InterPro" id="IPR036259">
    <property type="entry name" value="MFS_trans_sf"/>
</dbReference>
<dbReference type="Gene3D" id="1.20.1250.20">
    <property type="entry name" value="MFS general substrate transporter like domains"/>
    <property type="match status" value="1"/>
</dbReference>
<sequence length="539" mass="54448">MTDTIDSDSDPGSGRGSDSGAGPTRPGTEDDGGVKTGGVLFAMCLALVLVTASMSSLYLALPDLAVDLDASTTSLTWIVDGYVLALAGLVLPLGALGDRLGRRAVLLAGVVVLGAAALAASEASGTTALITWRAVMGLGAAMIMPGTLSTITAVLPDAQRQKGVAVWSACAAVGVILGMLTTGVLLHWFTWRSIFVSGAVAALGVALAAVFLAPETKGGERHRFDVAGALCTALAPAALVYALIEGNDAGWGRPTVLAALAVTVVVGIAYVVLGLRTAHPLLDPRLFGNRGFRAGAVTIAVQFMAVFGFFFVGLQYLQLVLDYSPMKSALALVPVAVVVAVVSEVTPRLATRLGVRTIMIGGLLLLGAGLFTLSLIDVDSGYPPFLGSLVLAGLGIGLTGVVGTSAITGSLPREQQGTASAMNDVTREAGAAIGIALMGSLFGSHYRSSLPDLSGLPEPAAKVVRHSAVGGLKVADRLGPQGATLAKDVKEALVNGMSVALASVAAITAVAACLLVRTPQQPGIAGMSTSKHLAEDPSP</sequence>